<evidence type="ECO:0000256" key="6">
    <source>
        <dbReference type="ARBA" id="ARBA00023004"/>
    </source>
</evidence>
<evidence type="ECO:0000256" key="3">
    <source>
        <dbReference type="ARBA" id="ARBA00022617"/>
    </source>
</evidence>
<keyword evidence="3 8" id="KW-0349">Heme</keyword>
<keyword evidence="7 9" id="KW-0503">Monooxygenase</keyword>
<dbReference type="GO" id="GO:0005506">
    <property type="term" value="F:iron ion binding"/>
    <property type="evidence" value="ECO:0007669"/>
    <property type="project" value="InterPro"/>
</dbReference>
<dbReference type="OrthoDB" id="1844152at2759"/>
<dbReference type="InterPro" id="IPR001128">
    <property type="entry name" value="Cyt_P450"/>
</dbReference>
<dbReference type="GO" id="GO:0016705">
    <property type="term" value="F:oxidoreductase activity, acting on paired donors, with incorporation or reduction of molecular oxygen"/>
    <property type="evidence" value="ECO:0007669"/>
    <property type="project" value="InterPro"/>
</dbReference>
<dbReference type="Proteomes" id="UP001140453">
    <property type="component" value="Unassembled WGS sequence"/>
</dbReference>
<dbReference type="InterPro" id="IPR036396">
    <property type="entry name" value="Cyt_P450_sf"/>
</dbReference>
<sequence>MNAAPNFEVGAGKMSITTASSSGLFLAVIFVLSVYAFSFTKSAGPSLPIINPPKALDFGNRRRLQEFTENSLEILKKGRDMYPDQPYLLFSPFGAETVMLPTSLIDEVRSHPALGFSEGAEDQVHAYIPGFKPFRSAGMGAVLNKYLTKSLGKLTKPLSTETMLTLRETLPDCSETTEIHLAPYAHKIVSRVATRAFAGEELCRNQDWIRVSAEYTRLTFGDLHSKLHEYNRAVRPLVHWFMPKAWEARRLLNEAHQILAPYLERREALRASNEPMPDDALEWVRHVPNPEAWDPTTFQISLALNAIHTTTDLLLTTMTRIAQHPELFQPLREEIIHAFTAHGIEKTALADLKLLDSVTKESQRLKPVMLGGFRRWAVKDFKLSTGHTIRKGQAVTGDTLHMVAGYGTEYENPLEFDPYRFLKMRSEPGKKHQAELVSTSSKHLGFGHGNHACPGRFFAANEIKVILSHMLLKYDWKLAPGSEDPRTTYHGFLIIGDQSTKFLLKRRQEEINLDELE</sequence>
<comment type="caution">
    <text evidence="10">The sequence shown here is derived from an EMBL/GenBank/DDBJ whole genome shotgun (WGS) entry which is preliminary data.</text>
</comment>
<dbReference type="AlphaFoldDB" id="A0A9W8YNT2"/>
<evidence type="ECO:0000256" key="9">
    <source>
        <dbReference type="RuleBase" id="RU000461"/>
    </source>
</evidence>
<dbReference type="GO" id="GO:0004497">
    <property type="term" value="F:monooxygenase activity"/>
    <property type="evidence" value="ECO:0007669"/>
    <property type="project" value="UniProtKB-KW"/>
</dbReference>
<feature type="binding site" description="axial binding residue" evidence="8">
    <location>
        <position position="453"/>
    </location>
    <ligand>
        <name>heme</name>
        <dbReference type="ChEBI" id="CHEBI:30413"/>
    </ligand>
    <ligandPart>
        <name>Fe</name>
        <dbReference type="ChEBI" id="CHEBI:18248"/>
    </ligandPart>
</feature>
<protein>
    <recommendedName>
        <fullName evidence="12">Cytochrome P450 monooxygenase</fullName>
    </recommendedName>
</protein>
<dbReference type="EMBL" id="JAPEVB010000004">
    <property type="protein sequence ID" value="KAJ4388531.1"/>
    <property type="molecule type" value="Genomic_DNA"/>
</dbReference>
<dbReference type="GO" id="GO:0020037">
    <property type="term" value="F:heme binding"/>
    <property type="evidence" value="ECO:0007669"/>
    <property type="project" value="InterPro"/>
</dbReference>
<dbReference type="PROSITE" id="PS00086">
    <property type="entry name" value="CYTOCHROME_P450"/>
    <property type="match status" value="1"/>
</dbReference>
<reference evidence="10" key="1">
    <citation type="submission" date="2022-10" db="EMBL/GenBank/DDBJ databases">
        <title>Tapping the CABI collections for fungal endophytes: first genome assemblies for Collariella, Neodidymelliopsis, Ascochyta clinopodiicola, Didymella pomorum, Didymosphaeria variabile, Neocosmospora piperis and Neocucurbitaria cava.</title>
        <authorList>
            <person name="Hill R."/>
        </authorList>
    </citation>
    <scope>NUCLEOTIDE SEQUENCE</scope>
    <source>
        <strain evidence="10">IMI 355082</strain>
    </source>
</reference>
<dbReference type="PANTHER" id="PTHR46206">
    <property type="entry name" value="CYTOCHROME P450"/>
    <property type="match status" value="1"/>
</dbReference>
<evidence type="ECO:0000256" key="1">
    <source>
        <dbReference type="ARBA" id="ARBA00001971"/>
    </source>
</evidence>
<dbReference type="InterPro" id="IPR017972">
    <property type="entry name" value="Cyt_P450_CS"/>
</dbReference>
<comment type="similarity">
    <text evidence="2 9">Belongs to the cytochrome P450 family.</text>
</comment>
<keyword evidence="6 8" id="KW-0408">Iron</keyword>
<evidence type="ECO:0008006" key="12">
    <source>
        <dbReference type="Google" id="ProtNLM"/>
    </source>
</evidence>
<dbReference type="PRINTS" id="PR00385">
    <property type="entry name" value="P450"/>
</dbReference>
<dbReference type="PANTHER" id="PTHR46206:SF2">
    <property type="entry name" value="CYTOCHROME P450 MONOOXYGENASE AUSG-RELATED"/>
    <property type="match status" value="1"/>
</dbReference>
<organism evidence="10 11">
    <name type="scientific">Gnomoniopsis smithogilvyi</name>
    <dbReference type="NCBI Taxonomy" id="1191159"/>
    <lineage>
        <taxon>Eukaryota</taxon>
        <taxon>Fungi</taxon>
        <taxon>Dikarya</taxon>
        <taxon>Ascomycota</taxon>
        <taxon>Pezizomycotina</taxon>
        <taxon>Sordariomycetes</taxon>
        <taxon>Sordariomycetidae</taxon>
        <taxon>Diaporthales</taxon>
        <taxon>Gnomoniaceae</taxon>
        <taxon>Gnomoniopsis</taxon>
    </lineage>
</organism>
<dbReference type="InterPro" id="IPR002403">
    <property type="entry name" value="Cyt_P450_E_grp-IV"/>
</dbReference>
<evidence type="ECO:0000313" key="11">
    <source>
        <dbReference type="Proteomes" id="UP001140453"/>
    </source>
</evidence>
<evidence type="ECO:0000313" key="10">
    <source>
        <dbReference type="EMBL" id="KAJ4388531.1"/>
    </source>
</evidence>
<dbReference type="PRINTS" id="PR00465">
    <property type="entry name" value="EP450IV"/>
</dbReference>
<accession>A0A9W8YNT2</accession>
<evidence type="ECO:0000256" key="4">
    <source>
        <dbReference type="ARBA" id="ARBA00022723"/>
    </source>
</evidence>
<gene>
    <name evidence="10" type="ORF">N0V93_005989</name>
</gene>
<dbReference type="CDD" id="cd11041">
    <property type="entry name" value="CYP503A1-like"/>
    <property type="match status" value="1"/>
</dbReference>
<evidence type="ECO:0000256" key="2">
    <source>
        <dbReference type="ARBA" id="ARBA00010617"/>
    </source>
</evidence>
<evidence type="ECO:0000256" key="8">
    <source>
        <dbReference type="PIRSR" id="PIRSR602403-1"/>
    </source>
</evidence>
<keyword evidence="4 8" id="KW-0479">Metal-binding</keyword>
<keyword evidence="5 9" id="KW-0560">Oxidoreductase</keyword>
<name>A0A9W8YNT2_9PEZI</name>
<dbReference type="Gene3D" id="1.10.630.10">
    <property type="entry name" value="Cytochrome P450"/>
    <property type="match status" value="1"/>
</dbReference>
<proteinExistence type="inferred from homology"/>
<comment type="cofactor">
    <cofactor evidence="1 8">
        <name>heme</name>
        <dbReference type="ChEBI" id="CHEBI:30413"/>
    </cofactor>
</comment>
<evidence type="ECO:0000256" key="7">
    <source>
        <dbReference type="ARBA" id="ARBA00023033"/>
    </source>
</evidence>
<dbReference type="SUPFAM" id="SSF48264">
    <property type="entry name" value="Cytochrome P450"/>
    <property type="match status" value="1"/>
</dbReference>
<evidence type="ECO:0000256" key="5">
    <source>
        <dbReference type="ARBA" id="ARBA00023002"/>
    </source>
</evidence>
<keyword evidence="11" id="KW-1185">Reference proteome</keyword>
<dbReference type="Pfam" id="PF00067">
    <property type="entry name" value="p450"/>
    <property type="match status" value="1"/>
</dbReference>